<proteinExistence type="predicted"/>
<dbReference type="RefSeq" id="WP_214212815.1">
    <property type="nucleotide sequence ID" value="NZ_JABBFO010000004.1"/>
</dbReference>
<accession>A0ABS5T3S1</accession>
<dbReference type="PROSITE" id="PS51186">
    <property type="entry name" value="GNAT"/>
    <property type="match status" value="1"/>
</dbReference>
<keyword evidence="1" id="KW-0808">Transferase</keyword>
<dbReference type="CDD" id="cd04301">
    <property type="entry name" value="NAT_SF"/>
    <property type="match status" value="1"/>
</dbReference>
<evidence type="ECO:0000313" key="4">
    <source>
        <dbReference type="EMBL" id="MBT0727000.1"/>
    </source>
</evidence>
<evidence type="ECO:0000256" key="2">
    <source>
        <dbReference type="ARBA" id="ARBA00023315"/>
    </source>
</evidence>
<evidence type="ECO:0000256" key="1">
    <source>
        <dbReference type="ARBA" id="ARBA00022679"/>
    </source>
</evidence>
<organism evidence="4 5">
    <name type="scientific">Rosenbergiella australiborealis</name>
    <dbReference type="NCBI Taxonomy" id="1544696"/>
    <lineage>
        <taxon>Bacteria</taxon>
        <taxon>Pseudomonadati</taxon>
        <taxon>Pseudomonadota</taxon>
        <taxon>Gammaproteobacteria</taxon>
        <taxon>Enterobacterales</taxon>
        <taxon>Erwiniaceae</taxon>
        <taxon>Rosenbergiella</taxon>
    </lineage>
</organism>
<dbReference type="InterPro" id="IPR050832">
    <property type="entry name" value="Bact_Acetyltransf"/>
</dbReference>
<dbReference type="Proteomes" id="UP000786875">
    <property type="component" value="Unassembled WGS sequence"/>
</dbReference>
<comment type="caution">
    <text evidence="4">The sequence shown here is derived from an EMBL/GenBank/DDBJ whole genome shotgun (WGS) entry which is preliminary data.</text>
</comment>
<dbReference type="InterPro" id="IPR000182">
    <property type="entry name" value="GNAT_dom"/>
</dbReference>
<dbReference type="EMBL" id="JABBFO010000004">
    <property type="protein sequence ID" value="MBT0727000.1"/>
    <property type="molecule type" value="Genomic_DNA"/>
</dbReference>
<feature type="domain" description="N-acetyltransferase" evidence="3">
    <location>
        <begin position="2"/>
        <end position="173"/>
    </location>
</feature>
<evidence type="ECO:0000313" key="5">
    <source>
        <dbReference type="Proteomes" id="UP000786875"/>
    </source>
</evidence>
<dbReference type="Pfam" id="PF13673">
    <property type="entry name" value="Acetyltransf_10"/>
    <property type="match status" value="1"/>
</dbReference>
<reference evidence="4 5" key="1">
    <citation type="submission" date="2020-04" db="EMBL/GenBank/DDBJ databases">
        <title>Genome sequencing of Rosenbergiella species.</title>
        <authorList>
            <person name="Alvarez-Perez S."/>
            <person name="Lievens B."/>
        </authorList>
    </citation>
    <scope>NUCLEOTIDE SEQUENCE [LARGE SCALE GENOMIC DNA]</scope>
    <source>
        <strain evidence="4 5">CdVSA20.1</strain>
    </source>
</reference>
<dbReference type="InterPro" id="IPR016181">
    <property type="entry name" value="Acyl_CoA_acyltransferase"/>
</dbReference>
<evidence type="ECO:0000259" key="3">
    <source>
        <dbReference type="PROSITE" id="PS51186"/>
    </source>
</evidence>
<dbReference type="SUPFAM" id="SSF55729">
    <property type="entry name" value="Acyl-CoA N-acyltransferases (Nat)"/>
    <property type="match status" value="1"/>
</dbReference>
<gene>
    <name evidence="4" type="ORF">HGT73_06300</name>
</gene>
<name>A0ABS5T3S1_9GAMM</name>
<keyword evidence="2" id="KW-0012">Acyltransferase</keyword>
<dbReference type="Gene3D" id="3.40.630.30">
    <property type="match status" value="1"/>
</dbReference>
<protein>
    <submittedName>
        <fullName evidence="4">GNAT family N-acetyltransferase</fullName>
    </submittedName>
</protein>
<keyword evidence="5" id="KW-1185">Reference proteome</keyword>
<dbReference type="PANTHER" id="PTHR43877">
    <property type="entry name" value="AMINOALKYLPHOSPHONATE N-ACETYLTRANSFERASE-RELATED-RELATED"/>
    <property type="match status" value="1"/>
</dbReference>
<sequence length="175" mass="19337">MMIISQIKAPLAAETLEQLTAILQEAVSLGASIGFTDAAQQLKEMSHYWQQIDHGLTAGHIQLYCAFVDNHIVGVVGLEVCQKLNGRHRGEVFKLIVSASWRGQGIARKLMQSVTHEAEKQGLKLLLLDTRSNDITVPFYQSLGWRQVGEIPNYALSTEGELQATTLMALYLSSQ</sequence>